<organism evidence="1 2">
    <name type="scientific">Actinoallomurus liliacearum</name>
    <dbReference type="NCBI Taxonomy" id="1080073"/>
    <lineage>
        <taxon>Bacteria</taxon>
        <taxon>Bacillati</taxon>
        <taxon>Actinomycetota</taxon>
        <taxon>Actinomycetes</taxon>
        <taxon>Streptosporangiales</taxon>
        <taxon>Thermomonosporaceae</taxon>
        <taxon>Actinoallomurus</taxon>
    </lineage>
</organism>
<protein>
    <submittedName>
        <fullName evidence="1">Uncharacterized protein</fullName>
    </submittedName>
</protein>
<keyword evidence="2" id="KW-1185">Reference proteome</keyword>
<comment type="caution">
    <text evidence="1">The sequence shown here is derived from an EMBL/GenBank/DDBJ whole genome shotgun (WGS) entry which is preliminary data.</text>
</comment>
<sequence length="82" mass="8582">MAVTSAQADATRPVTSVAAVAARSRAVRERSTAAPGLELLLPLTKAYRVPLDELVGAPVAGATRVYPQPFTHNGMTVVPLTR</sequence>
<dbReference type="Proteomes" id="UP001500212">
    <property type="component" value="Unassembled WGS sequence"/>
</dbReference>
<gene>
    <name evidence="1" type="ORF">GCM10023195_27820</name>
</gene>
<dbReference type="EMBL" id="BAABHJ010000006">
    <property type="protein sequence ID" value="GAA4607363.1"/>
    <property type="molecule type" value="Genomic_DNA"/>
</dbReference>
<evidence type="ECO:0000313" key="1">
    <source>
        <dbReference type="EMBL" id="GAA4607363.1"/>
    </source>
</evidence>
<name>A0ABP8TLE5_9ACTN</name>
<dbReference type="RefSeq" id="WP_345353703.1">
    <property type="nucleotide sequence ID" value="NZ_BAABHJ010000006.1"/>
</dbReference>
<accession>A0ABP8TLE5</accession>
<evidence type="ECO:0000313" key="2">
    <source>
        <dbReference type="Proteomes" id="UP001500212"/>
    </source>
</evidence>
<proteinExistence type="predicted"/>
<reference evidence="2" key="1">
    <citation type="journal article" date="2019" name="Int. J. Syst. Evol. Microbiol.">
        <title>The Global Catalogue of Microorganisms (GCM) 10K type strain sequencing project: providing services to taxonomists for standard genome sequencing and annotation.</title>
        <authorList>
            <consortium name="The Broad Institute Genomics Platform"/>
            <consortium name="The Broad Institute Genome Sequencing Center for Infectious Disease"/>
            <person name="Wu L."/>
            <person name="Ma J."/>
        </authorList>
    </citation>
    <scope>NUCLEOTIDE SEQUENCE [LARGE SCALE GENOMIC DNA]</scope>
    <source>
        <strain evidence="2">JCM 17938</strain>
    </source>
</reference>